<feature type="transmembrane region" description="Helical" evidence="7">
    <location>
        <begin position="152"/>
        <end position="173"/>
    </location>
</feature>
<evidence type="ECO:0000313" key="9">
    <source>
        <dbReference type="EMBL" id="KAK8867117.1"/>
    </source>
</evidence>
<comment type="catalytic activity">
    <reaction evidence="7">
        <text>L-cysteinyl-[protein] + hexadecanoyl-CoA = S-hexadecanoyl-L-cysteinyl-[protein] + CoA</text>
        <dbReference type="Rhea" id="RHEA:36683"/>
        <dbReference type="Rhea" id="RHEA-COMP:10131"/>
        <dbReference type="Rhea" id="RHEA-COMP:11032"/>
        <dbReference type="ChEBI" id="CHEBI:29950"/>
        <dbReference type="ChEBI" id="CHEBI:57287"/>
        <dbReference type="ChEBI" id="CHEBI:57379"/>
        <dbReference type="ChEBI" id="CHEBI:74151"/>
        <dbReference type="EC" id="2.3.1.225"/>
    </reaction>
</comment>
<evidence type="ECO:0000256" key="3">
    <source>
        <dbReference type="ARBA" id="ARBA00022692"/>
    </source>
</evidence>
<accession>A0ABR2IR81</accession>
<dbReference type="PANTHER" id="PTHR22883:SF445">
    <property type="entry name" value="PALMITOYLTRANSFERASE"/>
    <property type="match status" value="1"/>
</dbReference>
<feature type="domain" description="Palmitoyltransferase DHHC" evidence="8">
    <location>
        <begin position="110"/>
        <end position="223"/>
    </location>
</feature>
<feature type="transmembrane region" description="Helical" evidence="7">
    <location>
        <begin position="47"/>
        <end position="68"/>
    </location>
</feature>
<evidence type="ECO:0000313" key="10">
    <source>
        <dbReference type="Proteomes" id="UP001470230"/>
    </source>
</evidence>
<reference evidence="9 10" key="1">
    <citation type="submission" date="2024-04" db="EMBL/GenBank/DDBJ databases">
        <title>Tritrichomonas musculus Genome.</title>
        <authorList>
            <person name="Alves-Ferreira E."/>
            <person name="Grigg M."/>
            <person name="Lorenzi H."/>
            <person name="Galac M."/>
        </authorList>
    </citation>
    <scope>NUCLEOTIDE SEQUENCE [LARGE SCALE GENOMIC DNA]</scope>
    <source>
        <strain evidence="9 10">EAF2021</strain>
    </source>
</reference>
<comment type="similarity">
    <text evidence="7">Belongs to the DHHC palmitoyltransferase family.</text>
</comment>
<keyword evidence="10" id="KW-1185">Reference proteome</keyword>
<sequence>MRIFHCTAVYTSSSFFVRFIIFFIFGGSQCIDIFCFFIPLYKSTQKISFYTLASLWGLLTLLWIWSYIVTCWMDAGSVEEALYNLGYVDKKGQIKADIELPPEIQNLPRCEKCQLPKPLRTHHCSQCDKCYFRFDHHCDVVGNCVAYSNIKAFILFLFYSSILLFLSVATAIVTYTKTDKVKLSILLMACILGFFLGMVIFVFACTFLPEVCCNNRTTLERISGEPPKRFNVGISKNIRQVFGRCFLLWIFPTRPKVDGFTWSAVYSHSHETVESSNKKTETNGDANDHCLIENIDKKENLNDQEIVNNNNESLTIPLNPKL</sequence>
<dbReference type="Proteomes" id="UP001470230">
    <property type="component" value="Unassembled WGS sequence"/>
</dbReference>
<evidence type="ECO:0000256" key="7">
    <source>
        <dbReference type="RuleBase" id="RU079119"/>
    </source>
</evidence>
<comment type="domain">
    <text evidence="7">The DHHC domain is required for palmitoyltransferase activity.</text>
</comment>
<proteinExistence type="inferred from homology"/>
<keyword evidence="5 7" id="KW-0472">Membrane</keyword>
<dbReference type="Pfam" id="PF01529">
    <property type="entry name" value="DHHC"/>
    <property type="match status" value="1"/>
</dbReference>
<evidence type="ECO:0000256" key="5">
    <source>
        <dbReference type="ARBA" id="ARBA00023136"/>
    </source>
</evidence>
<evidence type="ECO:0000256" key="2">
    <source>
        <dbReference type="ARBA" id="ARBA00022679"/>
    </source>
</evidence>
<keyword evidence="4 7" id="KW-1133">Transmembrane helix</keyword>
<comment type="caution">
    <text evidence="9">The sequence shown here is derived from an EMBL/GenBank/DDBJ whole genome shotgun (WGS) entry which is preliminary data.</text>
</comment>
<dbReference type="InterPro" id="IPR039859">
    <property type="entry name" value="PFA4/ZDH16/20/ERF2-like"/>
</dbReference>
<evidence type="ECO:0000256" key="4">
    <source>
        <dbReference type="ARBA" id="ARBA00022989"/>
    </source>
</evidence>
<dbReference type="PROSITE" id="PS50216">
    <property type="entry name" value="DHHC"/>
    <property type="match status" value="1"/>
</dbReference>
<evidence type="ECO:0000259" key="8">
    <source>
        <dbReference type="Pfam" id="PF01529"/>
    </source>
</evidence>
<feature type="transmembrane region" description="Helical" evidence="7">
    <location>
        <begin position="185"/>
        <end position="209"/>
    </location>
</feature>
<dbReference type="InterPro" id="IPR001594">
    <property type="entry name" value="Palmitoyltrfase_DHHC"/>
</dbReference>
<comment type="subcellular location">
    <subcellularLocation>
        <location evidence="1">Membrane</location>
        <topology evidence="1">Multi-pass membrane protein</topology>
    </subcellularLocation>
</comment>
<evidence type="ECO:0000256" key="6">
    <source>
        <dbReference type="ARBA" id="ARBA00023315"/>
    </source>
</evidence>
<dbReference type="EC" id="2.3.1.225" evidence="7"/>
<dbReference type="PANTHER" id="PTHR22883">
    <property type="entry name" value="ZINC FINGER DHHC DOMAIN CONTAINING PROTEIN"/>
    <property type="match status" value="1"/>
</dbReference>
<organism evidence="9 10">
    <name type="scientific">Tritrichomonas musculus</name>
    <dbReference type="NCBI Taxonomy" id="1915356"/>
    <lineage>
        <taxon>Eukaryota</taxon>
        <taxon>Metamonada</taxon>
        <taxon>Parabasalia</taxon>
        <taxon>Tritrichomonadida</taxon>
        <taxon>Tritrichomonadidae</taxon>
        <taxon>Tritrichomonas</taxon>
    </lineage>
</organism>
<keyword evidence="6 7" id="KW-0012">Acyltransferase</keyword>
<dbReference type="EMBL" id="JAPFFF010000015">
    <property type="protein sequence ID" value="KAK8867117.1"/>
    <property type="molecule type" value="Genomic_DNA"/>
</dbReference>
<evidence type="ECO:0000256" key="1">
    <source>
        <dbReference type="ARBA" id="ARBA00004141"/>
    </source>
</evidence>
<name>A0ABR2IR81_9EUKA</name>
<protein>
    <recommendedName>
        <fullName evidence="7">Palmitoyltransferase</fullName>
        <ecNumber evidence="7">2.3.1.225</ecNumber>
    </recommendedName>
</protein>
<gene>
    <name evidence="9" type="ORF">M9Y10_010089</name>
</gene>
<keyword evidence="3 7" id="KW-0812">Transmembrane</keyword>
<keyword evidence="2 7" id="KW-0808">Transferase</keyword>
<feature type="transmembrane region" description="Helical" evidence="7">
    <location>
        <begin position="15"/>
        <end position="40"/>
    </location>
</feature>